<reference evidence="1" key="2">
    <citation type="submission" date="2019-01" db="UniProtKB">
        <authorList>
            <consortium name="EnsemblPlants"/>
        </authorList>
    </citation>
    <scope>IDENTIFICATION</scope>
    <source>
        <strain evidence="1">cv. Heinz 1706</strain>
    </source>
</reference>
<dbReference type="EnsemblPlants" id="Solyc10g006950.1.1">
    <property type="protein sequence ID" value="Solyc10g006950.1.1.1"/>
    <property type="gene ID" value="Solyc10g006950.1"/>
</dbReference>
<sequence length="52" mass="6242">MPLMIQLTFEVHFKEMDGVALEKRLVGHQHSCLRFLHGQYLFLIRKETVSKW</sequence>
<reference evidence="1" key="1">
    <citation type="journal article" date="2012" name="Nature">
        <title>The tomato genome sequence provides insights into fleshy fruit evolution.</title>
        <authorList>
            <consortium name="Tomato Genome Consortium"/>
        </authorList>
    </citation>
    <scope>NUCLEOTIDE SEQUENCE [LARGE SCALE GENOMIC DNA]</scope>
    <source>
        <strain evidence="1">cv. Heinz 1706</strain>
    </source>
</reference>
<proteinExistence type="predicted"/>
<accession>A0A3Q7IBJ0</accession>
<dbReference type="Gramene" id="Solyc10g006950.1.1">
    <property type="protein sequence ID" value="Solyc10g006950.1.1.1"/>
    <property type="gene ID" value="Solyc10g006950.1"/>
</dbReference>
<evidence type="ECO:0000313" key="2">
    <source>
        <dbReference type="Proteomes" id="UP000004994"/>
    </source>
</evidence>
<dbReference type="InParanoid" id="A0A3Q7IBJ0"/>
<organism evidence="1">
    <name type="scientific">Solanum lycopersicum</name>
    <name type="common">Tomato</name>
    <name type="synonym">Lycopersicon esculentum</name>
    <dbReference type="NCBI Taxonomy" id="4081"/>
    <lineage>
        <taxon>Eukaryota</taxon>
        <taxon>Viridiplantae</taxon>
        <taxon>Streptophyta</taxon>
        <taxon>Embryophyta</taxon>
        <taxon>Tracheophyta</taxon>
        <taxon>Spermatophyta</taxon>
        <taxon>Magnoliopsida</taxon>
        <taxon>eudicotyledons</taxon>
        <taxon>Gunneridae</taxon>
        <taxon>Pentapetalae</taxon>
        <taxon>asterids</taxon>
        <taxon>lamiids</taxon>
        <taxon>Solanales</taxon>
        <taxon>Solanaceae</taxon>
        <taxon>Solanoideae</taxon>
        <taxon>Solaneae</taxon>
        <taxon>Solanum</taxon>
        <taxon>Solanum subgen. Lycopersicon</taxon>
    </lineage>
</organism>
<dbReference type="Proteomes" id="UP000004994">
    <property type="component" value="Chromosome 10"/>
</dbReference>
<name>A0A3Q7IBJ0_SOLLC</name>
<keyword evidence="2" id="KW-1185">Reference proteome</keyword>
<evidence type="ECO:0000313" key="1">
    <source>
        <dbReference type="EnsemblPlants" id="Solyc10g006950.1.1.1"/>
    </source>
</evidence>
<dbReference type="AlphaFoldDB" id="A0A3Q7IBJ0"/>
<protein>
    <submittedName>
        <fullName evidence="1">Uncharacterized protein</fullName>
    </submittedName>
</protein>
<dbReference type="PaxDb" id="4081-Solyc10g006950.1.1"/>